<reference evidence="1 2" key="1">
    <citation type="submission" date="2020-10" db="EMBL/GenBank/DDBJ databases">
        <title>The draft genomes of Cyclamen pathogen Pseudomonas sp.</title>
        <authorList>
            <person name="Fujikawa T."/>
            <person name="Sawada H."/>
        </authorList>
    </citation>
    <scope>NUCLEOTIDE SEQUENCE [LARGE SCALE GENOMIC DNA]</scope>
    <source>
        <strain evidence="1 2">MAFF 301449</strain>
    </source>
</reference>
<organism evidence="1 2">
    <name type="scientific">Pseudomonas cyclaminis</name>
    <dbReference type="NCBI Taxonomy" id="2781239"/>
    <lineage>
        <taxon>Bacteria</taxon>
        <taxon>Pseudomonadati</taxon>
        <taxon>Pseudomonadota</taxon>
        <taxon>Gammaproteobacteria</taxon>
        <taxon>Pseudomonadales</taxon>
        <taxon>Pseudomonadaceae</taxon>
        <taxon>Pseudomonas</taxon>
    </lineage>
</organism>
<accession>A0ABR9SLU0</accession>
<sequence>MDVSIQVVEGQLICCYANERGKTAKADLSPLMVLGENLDQLLKIILGPIRLMSIASIRGHMSRLRLLGETLTHLKFKQLPSNPEDWQILVTDIHRYVLSRVNSRSSLKNRCSNDWVSIRFYLGQLVEGGVIPISTYLPPVRDTLDSVDIDPYKDRVLGQSAMKPIGPGNVVDKLICSINISRTDAQYLEELRETLSNRNHILKEALIKHWKYIKSNMEFGKKLIDLVDWPNLLSLINAHPTKEPKNHPAYPSSLEGLANYLAVIHHHYDGIAPSDDTLRKNSISPENSLIPRQCSFGSFEHVAKLTGAPSAPYNSGGWSNRSVLLWWQGRISHFDVAALTALLMILQPSWTMSALLFSEIVNRDNKNYLDVSEKGYSYEVKKHRAKSMKLEELDPLAYEIISTLIEAYDPVRRKMRENGDSRASLLFLPCSFMKISCTTSSTYSAFLRGSDSKKKVWLGSVYPELPAVGLTAGTLSFVKIRNTQGVLAWFKTKSMRAVARVLGNTEKVVLQHYIPKALLDAWNVRIIRRFQNLWLSVATANEDYLLEITDFSSIAELHTFLRDMLMLHSETDSPLSKLLHTRLGILVDEDFNIADNNAHLHIGISRAGLSALYSYQAAVIDIGLSSDILDKADIITGLTPRHLISLADLLQSQLPLDKNTEYVACHEIARSYSDDPINRKKWTAMINQSL</sequence>
<protein>
    <recommendedName>
        <fullName evidence="3">Integrase</fullName>
    </recommendedName>
</protein>
<evidence type="ECO:0000313" key="1">
    <source>
        <dbReference type="EMBL" id="MBE8589807.1"/>
    </source>
</evidence>
<dbReference type="EMBL" id="JADDUM010000019">
    <property type="protein sequence ID" value="MBE8589807.1"/>
    <property type="molecule type" value="Genomic_DNA"/>
</dbReference>
<keyword evidence="2" id="KW-1185">Reference proteome</keyword>
<dbReference type="Proteomes" id="UP000613075">
    <property type="component" value="Unassembled WGS sequence"/>
</dbReference>
<evidence type="ECO:0000313" key="2">
    <source>
        <dbReference type="Proteomes" id="UP000613075"/>
    </source>
</evidence>
<comment type="caution">
    <text evidence="1">The sequence shown here is derived from an EMBL/GenBank/DDBJ whole genome shotgun (WGS) entry which is preliminary data.</text>
</comment>
<proteinExistence type="predicted"/>
<dbReference type="RefSeq" id="WP_193861970.1">
    <property type="nucleotide sequence ID" value="NZ_JADDUM010000019.1"/>
</dbReference>
<gene>
    <name evidence="1" type="ORF">IQK56_02085</name>
</gene>
<name>A0ABR9SLU0_9PSED</name>
<evidence type="ECO:0008006" key="3">
    <source>
        <dbReference type="Google" id="ProtNLM"/>
    </source>
</evidence>